<evidence type="ECO:0000313" key="2">
    <source>
        <dbReference type="EMBL" id="KAB0243886.1"/>
    </source>
</evidence>
<dbReference type="PROSITE" id="PS51725">
    <property type="entry name" value="ABM"/>
    <property type="match status" value="1"/>
</dbReference>
<protein>
    <recommendedName>
        <fullName evidence="1">ABM domain-containing protein</fullName>
    </recommendedName>
</protein>
<dbReference type="Gene3D" id="3.30.70.100">
    <property type="match status" value="1"/>
</dbReference>
<organism evidence="2 3">
    <name type="scientific">Microcystis aeruginosa EAWAG127a</name>
    <dbReference type="NCBI Taxonomy" id="2529855"/>
    <lineage>
        <taxon>Bacteria</taxon>
        <taxon>Bacillati</taxon>
        <taxon>Cyanobacteriota</taxon>
        <taxon>Cyanophyceae</taxon>
        <taxon>Oscillatoriophycideae</taxon>
        <taxon>Chroococcales</taxon>
        <taxon>Microcystaceae</taxon>
        <taxon>Microcystis</taxon>
    </lineage>
</organism>
<proteinExistence type="predicted"/>
<evidence type="ECO:0000313" key="3">
    <source>
        <dbReference type="Proteomes" id="UP000325636"/>
    </source>
</evidence>
<dbReference type="InterPro" id="IPR007138">
    <property type="entry name" value="ABM_dom"/>
</dbReference>
<dbReference type="Pfam" id="PF03992">
    <property type="entry name" value="ABM"/>
    <property type="match status" value="1"/>
</dbReference>
<dbReference type="AlphaFoldDB" id="A0A5J5M0K6"/>
<dbReference type="SUPFAM" id="SSF54909">
    <property type="entry name" value="Dimeric alpha+beta barrel"/>
    <property type="match status" value="1"/>
</dbReference>
<accession>A0A5J5M0K6</accession>
<comment type="caution">
    <text evidence="2">The sequence shown here is derived from an EMBL/GenBank/DDBJ whole genome shotgun (WGS) entry which is preliminary data.</text>
</comment>
<evidence type="ECO:0000259" key="1">
    <source>
        <dbReference type="PROSITE" id="PS51725"/>
    </source>
</evidence>
<reference evidence="3" key="1">
    <citation type="submission" date="2019-04" db="EMBL/GenBank/DDBJ databases">
        <title>Microviridin 1777: A Toxic Chymotrypsin Inhibitor Discovered by a Metabologenomic Approach.</title>
        <authorList>
            <person name="Sieber S."/>
            <person name="Grendelmeier S.M."/>
            <person name="Harris L.A."/>
            <person name="Mitchell D.A."/>
            <person name="Gademann K."/>
        </authorList>
    </citation>
    <scope>NUCLEOTIDE SEQUENCE [LARGE SCALE GENOMIC DNA]</scope>
    <source>
        <strain evidence="3">EAWAG127a</strain>
    </source>
</reference>
<feature type="domain" description="ABM" evidence="1">
    <location>
        <begin position="61"/>
        <end position="150"/>
    </location>
</feature>
<sequence length="154" mass="17271">MHLALGERIGRQHWLIRCFVHAATVIEAAPKQNSLDCLFARAPGARIAACATGRAPRMSKITFIARMTVKPGHEAAFVAACTELERYVKANEPDTLYYEFYKLREPNRYAVIESFRDEAAEHRHMGSATLAAVAPRIAACLDGTWEREYFDPMG</sequence>
<gene>
    <name evidence="2" type="ORF">EZJ55_00615</name>
</gene>
<dbReference type="InterPro" id="IPR011008">
    <property type="entry name" value="Dimeric_a/b-barrel"/>
</dbReference>
<name>A0A5J5M0K6_MICAE</name>
<dbReference type="Proteomes" id="UP000325636">
    <property type="component" value="Unassembled WGS sequence"/>
</dbReference>
<dbReference type="EMBL" id="SRLN01000007">
    <property type="protein sequence ID" value="KAB0243886.1"/>
    <property type="molecule type" value="Genomic_DNA"/>
</dbReference>